<dbReference type="EMBL" id="BJNE01000001">
    <property type="protein sequence ID" value="GEC11183.1"/>
    <property type="molecule type" value="Genomic_DNA"/>
</dbReference>
<dbReference type="Gene3D" id="3.40.50.360">
    <property type="match status" value="1"/>
</dbReference>
<organism evidence="2 3">
    <name type="scientific">Glutamicibacter nicotianae</name>
    <name type="common">Arthrobacter nicotianae</name>
    <dbReference type="NCBI Taxonomy" id="37929"/>
    <lineage>
        <taxon>Bacteria</taxon>
        <taxon>Bacillati</taxon>
        <taxon>Actinomycetota</taxon>
        <taxon>Actinomycetes</taxon>
        <taxon>Micrococcales</taxon>
        <taxon>Micrococcaceae</taxon>
        <taxon>Glutamicibacter</taxon>
    </lineage>
</organism>
<evidence type="ECO:0000259" key="1">
    <source>
        <dbReference type="Pfam" id="PF03358"/>
    </source>
</evidence>
<dbReference type="Pfam" id="PF03358">
    <property type="entry name" value="FMN_red"/>
    <property type="match status" value="1"/>
</dbReference>
<evidence type="ECO:0000313" key="3">
    <source>
        <dbReference type="Proteomes" id="UP000316242"/>
    </source>
</evidence>
<sequence>MTTTQTPINALILVCTLSPSPKASSSDLLARQVAAEFKEHQVSTEILRIADFNVKPGVLKDMGDGDQWPAIRQKLLSADILVLATPIWVGHPSSLAQRVLERLDAELSETDEQGRPILFGKVGLVAVVGNEDGAHHVIADLGQGLSDAGFTLAAQGSTYWVGQAMHTTDYQDLQQTPEVTANATGIATRNSAHLARLLKASPYPAG</sequence>
<proteinExistence type="predicted"/>
<accession>A0ABQ0RH85</accession>
<comment type="caution">
    <text evidence="2">The sequence shown here is derived from an EMBL/GenBank/DDBJ whole genome shotgun (WGS) entry which is preliminary data.</text>
</comment>
<dbReference type="SUPFAM" id="SSF52218">
    <property type="entry name" value="Flavoproteins"/>
    <property type="match status" value="1"/>
</dbReference>
<dbReference type="InterPro" id="IPR029039">
    <property type="entry name" value="Flavoprotein-like_sf"/>
</dbReference>
<protein>
    <submittedName>
        <fullName evidence="2">Flavodoxin</fullName>
    </submittedName>
</protein>
<feature type="domain" description="NADPH-dependent FMN reductase-like" evidence="1">
    <location>
        <begin position="16"/>
        <end position="161"/>
    </location>
</feature>
<evidence type="ECO:0000313" key="2">
    <source>
        <dbReference type="EMBL" id="GEC11183.1"/>
    </source>
</evidence>
<dbReference type="InterPro" id="IPR005025">
    <property type="entry name" value="FMN_Rdtase-like_dom"/>
</dbReference>
<dbReference type="Proteomes" id="UP000316242">
    <property type="component" value="Unassembled WGS sequence"/>
</dbReference>
<reference evidence="2 3" key="1">
    <citation type="submission" date="2019-06" db="EMBL/GenBank/DDBJ databases">
        <title>Whole genome shotgun sequence of Glutamicibacter nicotianae NBRC 14234.</title>
        <authorList>
            <person name="Hosoyama A."/>
            <person name="Uohara A."/>
            <person name="Ohji S."/>
            <person name="Ichikawa N."/>
        </authorList>
    </citation>
    <scope>NUCLEOTIDE SEQUENCE [LARGE SCALE GENOMIC DNA]</scope>
    <source>
        <strain evidence="2 3">NBRC 14234</strain>
    </source>
</reference>
<gene>
    <name evidence="2" type="ORF">ANI01nite_03860</name>
</gene>
<name>A0ABQ0RH85_GLUNI</name>
<keyword evidence="3" id="KW-1185">Reference proteome</keyword>
<dbReference type="RefSeq" id="WP_141355559.1">
    <property type="nucleotide sequence ID" value="NZ_BAAAWM010000001.1"/>
</dbReference>